<comment type="caution">
    <text evidence="1">The sequence shown here is derived from an EMBL/GenBank/DDBJ whole genome shotgun (WGS) entry which is preliminary data.</text>
</comment>
<reference evidence="1 2" key="1">
    <citation type="submission" date="2020-02" db="EMBL/GenBank/DDBJ databases">
        <title>Identification and distribution of gene clusters putatively required for synthesis of sphingolipid metabolism inhibitors in phylogenetically diverse species of the filamentous fungus Fusarium.</title>
        <authorList>
            <person name="Kim H.-S."/>
            <person name="Busman M."/>
            <person name="Brown D.W."/>
            <person name="Divon H."/>
            <person name="Uhlig S."/>
            <person name="Proctor R.H."/>
        </authorList>
    </citation>
    <scope>NUCLEOTIDE SEQUENCE [LARGE SCALE GENOMIC DNA]</scope>
    <source>
        <strain evidence="1 2">NRRL 2903</strain>
    </source>
</reference>
<sequence length="320" mass="37042">MGDLPNDDNDINRKVEGSLAWPGRDRVDPRAPYFFSKEISESLLSTERYKSGAWHQQTDHASLKYGDQVVRFWEIADEGEQCLPPDATYERQAWLVGVAANPWRAVENSRSGVRQRLAHWGIYILPQNTNDQEPSYRIFGMNFQKEYKGELMLEDVWGTSGEDGTGAWKKRISSNEFHKVDDPSLKERVMYFSLEEFVLTDCTQVQFVLRRFVRQLRWTSEGDIQPHRGDAYSLLAANCQHFARKVIKTLVENSWEDPSRLEHRFQLAGLETTIRQALMKEAENEEGEYALRRRDNGSYRNSAGVWVPGNTGYNMPPVRQ</sequence>
<organism evidence="1 2">
    <name type="scientific">Fusarium austroamericanum</name>
    <dbReference type="NCBI Taxonomy" id="282268"/>
    <lineage>
        <taxon>Eukaryota</taxon>
        <taxon>Fungi</taxon>
        <taxon>Dikarya</taxon>
        <taxon>Ascomycota</taxon>
        <taxon>Pezizomycotina</taxon>
        <taxon>Sordariomycetes</taxon>
        <taxon>Hypocreomycetidae</taxon>
        <taxon>Hypocreales</taxon>
        <taxon>Nectriaceae</taxon>
        <taxon>Fusarium</taxon>
    </lineage>
</organism>
<accession>A0AAN6BZ04</accession>
<dbReference type="Proteomes" id="UP000537989">
    <property type="component" value="Unassembled WGS sequence"/>
</dbReference>
<proteinExistence type="predicted"/>
<evidence type="ECO:0000313" key="1">
    <source>
        <dbReference type="EMBL" id="KAF5235118.1"/>
    </source>
</evidence>
<protein>
    <recommendedName>
        <fullName evidence="3">PPPDE domain-containing protein</fullName>
    </recommendedName>
</protein>
<name>A0AAN6BZ04_FUSAU</name>
<keyword evidence="2" id="KW-1185">Reference proteome</keyword>
<gene>
    <name evidence="1" type="ORF">FAUST_7281</name>
</gene>
<evidence type="ECO:0008006" key="3">
    <source>
        <dbReference type="Google" id="ProtNLM"/>
    </source>
</evidence>
<dbReference type="EMBL" id="JAAMOD010000211">
    <property type="protein sequence ID" value="KAF5235118.1"/>
    <property type="molecule type" value="Genomic_DNA"/>
</dbReference>
<evidence type="ECO:0000313" key="2">
    <source>
        <dbReference type="Proteomes" id="UP000537989"/>
    </source>
</evidence>
<dbReference type="AlphaFoldDB" id="A0AAN6BZ04"/>